<comment type="caution">
    <text evidence="1">The sequence shown here is derived from an EMBL/GenBank/DDBJ whole genome shotgun (WGS) entry which is preliminary data.</text>
</comment>
<evidence type="ECO:0000313" key="1">
    <source>
        <dbReference type="EMBL" id="MBA8929737.1"/>
    </source>
</evidence>
<dbReference type="PANTHER" id="PTHR11365:SF23">
    <property type="entry name" value="HYPOTHETICAL 5-OXOPROLINASE (EUROFUNG)-RELATED"/>
    <property type="match status" value="1"/>
</dbReference>
<gene>
    <name evidence="1" type="ORF">BC739_006955</name>
</gene>
<accession>A0ABR6BT09</accession>
<organism evidence="1 2">
    <name type="scientific">Kutzneria viridogrisea</name>
    <dbReference type="NCBI Taxonomy" id="47990"/>
    <lineage>
        <taxon>Bacteria</taxon>
        <taxon>Bacillati</taxon>
        <taxon>Actinomycetota</taxon>
        <taxon>Actinomycetes</taxon>
        <taxon>Pseudonocardiales</taxon>
        <taxon>Pseudonocardiaceae</taxon>
        <taxon>Kutzneria</taxon>
    </lineage>
</organism>
<keyword evidence="2" id="KW-1185">Reference proteome</keyword>
<reference evidence="1 2" key="1">
    <citation type="submission" date="2020-08" db="EMBL/GenBank/DDBJ databases">
        <title>Genomic Encyclopedia of Archaeal and Bacterial Type Strains, Phase II (KMG-II): from individual species to whole genera.</title>
        <authorList>
            <person name="Goeker M."/>
        </authorList>
    </citation>
    <scope>NUCLEOTIDE SEQUENCE [LARGE SCALE GENOMIC DNA]</scope>
    <source>
        <strain evidence="1 2">DSM 43850</strain>
    </source>
</reference>
<evidence type="ECO:0008006" key="3">
    <source>
        <dbReference type="Google" id="ProtNLM"/>
    </source>
</evidence>
<protein>
    <recommendedName>
        <fullName evidence="3">Hydantoinase/oxoprolinase</fullName>
    </recommendedName>
</protein>
<evidence type="ECO:0000313" key="2">
    <source>
        <dbReference type="Proteomes" id="UP000517916"/>
    </source>
</evidence>
<sequence length="449" mass="47004">MRIGVRLDVSRAHGALVHDGRLLATASVPRSPSTGKHLVFLLRELADHADSTVDSVTWDLSGAFESSLRRAAGAQRTDAPPARRVGALRLLPRSPYTVGHPSPLIKSLVAHFGIATGGHDLFGTELAPVDLDAAIKQAAEARAAGATTLAVTATGAPSRLTHEDTVAARLTEEFPDLRLCLSHEVGGMGVLQREATTVVNASLLDVAEELVTKCERVTGSLGNSVSCWFATGDGGRISPRRMRTLPVLGLNAFASTALLGAARISGMHDTAVLLIDTDTVSIGQVRDGLPHVESDLRGELGVRLAAPQAALTVRTTDTAERTAALLAEQSPGNAGVIAAISPGGRELAERLATRTRLGLTTVDSDCDVSAAGSAWTEPSAWLDLVVTVGSTEDLHRQQSLVEQRALTMVAANGAPPDSGRIIRSVATPLGFLWSDVYRLHVWATSGTPG</sequence>
<dbReference type="Proteomes" id="UP000517916">
    <property type="component" value="Unassembled WGS sequence"/>
</dbReference>
<proteinExistence type="predicted"/>
<dbReference type="EMBL" id="JACJID010000005">
    <property type="protein sequence ID" value="MBA8929737.1"/>
    <property type="molecule type" value="Genomic_DNA"/>
</dbReference>
<dbReference type="RefSeq" id="WP_148309865.1">
    <property type="nucleotide sequence ID" value="NZ_BAAABQ010000089.1"/>
</dbReference>
<dbReference type="InterPro" id="IPR045079">
    <property type="entry name" value="Oxoprolinase-like"/>
</dbReference>
<dbReference type="PANTHER" id="PTHR11365">
    <property type="entry name" value="5-OXOPROLINASE RELATED"/>
    <property type="match status" value="1"/>
</dbReference>
<name>A0ABR6BT09_9PSEU</name>